<sequence length="182" mass="20723">MGKTKLLIRHHGISIYEEASGKIYYTKEHHQSVVVLAKQGEEFLLIRQYRAAVDEDVIQLPGGGVDEGEDLESAARRELLEETGCTCGKLVYLGWLYPASWRCNEIAHVYYTDDGIRQAEQQLEGYENIDVVRLSVQECLRRIQANELQDSELVYAVLQSLLKGFIQLSVNEVNRHIVDQSV</sequence>
<dbReference type="InterPro" id="IPR015797">
    <property type="entry name" value="NUDIX_hydrolase-like_dom_sf"/>
</dbReference>
<protein>
    <submittedName>
        <fullName evidence="5">NUDIX hydrolase</fullName>
    </submittedName>
</protein>
<proteinExistence type="inferred from homology"/>
<dbReference type="Proteomes" id="UP000076796">
    <property type="component" value="Unassembled WGS sequence"/>
</dbReference>
<dbReference type="PANTHER" id="PTHR11839">
    <property type="entry name" value="UDP/ADP-SUGAR PYROPHOSPHATASE"/>
    <property type="match status" value="1"/>
</dbReference>
<dbReference type="GeneID" id="97555702"/>
<dbReference type="GO" id="GO:0019693">
    <property type="term" value="P:ribose phosphate metabolic process"/>
    <property type="evidence" value="ECO:0007669"/>
    <property type="project" value="TreeGrafter"/>
</dbReference>
<dbReference type="InterPro" id="IPR020084">
    <property type="entry name" value="NUDIX_hydrolase_CS"/>
</dbReference>
<keyword evidence="2 3" id="KW-0378">Hydrolase</keyword>
<evidence type="ECO:0000256" key="2">
    <source>
        <dbReference type="ARBA" id="ARBA00022801"/>
    </source>
</evidence>
<dbReference type="PROSITE" id="PS51462">
    <property type="entry name" value="NUDIX"/>
    <property type="match status" value="1"/>
</dbReference>
<dbReference type="CDD" id="cd03424">
    <property type="entry name" value="NUDIX_ADPRase_Nudt5_UGPPase_Nudt14"/>
    <property type="match status" value="1"/>
</dbReference>
<dbReference type="AlphaFoldDB" id="A0A163M3Z5"/>
<dbReference type="SUPFAM" id="SSF55811">
    <property type="entry name" value="Nudix"/>
    <property type="match status" value="1"/>
</dbReference>
<dbReference type="Pfam" id="PF00293">
    <property type="entry name" value="NUDIX"/>
    <property type="match status" value="1"/>
</dbReference>
<dbReference type="RefSeq" id="WP_063479514.1">
    <property type="nucleotide sequence ID" value="NZ_CP147845.1"/>
</dbReference>
<dbReference type="PROSITE" id="PS00893">
    <property type="entry name" value="NUDIX_BOX"/>
    <property type="match status" value="1"/>
</dbReference>
<dbReference type="InterPro" id="IPR020476">
    <property type="entry name" value="Nudix_hydrolase"/>
</dbReference>
<dbReference type="InterPro" id="IPR000086">
    <property type="entry name" value="NUDIX_hydrolase_dom"/>
</dbReference>
<evidence type="ECO:0000259" key="4">
    <source>
        <dbReference type="PROSITE" id="PS51462"/>
    </source>
</evidence>
<evidence type="ECO:0000256" key="3">
    <source>
        <dbReference type="RuleBase" id="RU003476"/>
    </source>
</evidence>
<dbReference type="PANTHER" id="PTHR11839:SF18">
    <property type="entry name" value="NUDIX HYDROLASE DOMAIN-CONTAINING PROTEIN"/>
    <property type="match status" value="1"/>
</dbReference>
<comment type="similarity">
    <text evidence="3">Belongs to the Nudix hydrolase family.</text>
</comment>
<reference evidence="5" key="1">
    <citation type="journal article" date="2016" name="Genome Announc.">
        <title>Draft genomes of two strains of Paenibacillus glucanolyticus with capability to degrade lignocellulose.</title>
        <authorList>
            <person name="Mathews S.L."/>
            <person name="Pawlak J."/>
            <person name="Grunden A.M."/>
        </authorList>
    </citation>
    <scope>NUCLEOTIDE SEQUENCE [LARGE SCALE GENOMIC DNA]</scope>
    <source>
        <strain evidence="5">SLM1</strain>
    </source>
</reference>
<dbReference type="STRING" id="59843.A3958_22970"/>
<accession>A0A163M3Z5</accession>
<dbReference type="Gene3D" id="3.90.79.10">
    <property type="entry name" value="Nucleoside Triphosphate Pyrophosphohydrolase"/>
    <property type="match status" value="1"/>
</dbReference>
<dbReference type="EMBL" id="LWMH01000001">
    <property type="protein sequence ID" value="KZS48722.1"/>
    <property type="molecule type" value="Genomic_DNA"/>
</dbReference>
<name>A0A163M3Z5_9BACL</name>
<evidence type="ECO:0000313" key="6">
    <source>
        <dbReference type="Proteomes" id="UP000076796"/>
    </source>
</evidence>
<comment type="cofactor">
    <cofactor evidence="1">
        <name>Mg(2+)</name>
        <dbReference type="ChEBI" id="CHEBI:18420"/>
    </cofactor>
</comment>
<organism evidence="5 6">
    <name type="scientific">Paenibacillus glucanolyticus</name>
    <dbReference type="NCBI Taxonomy" id="59843"/>
    <lineage>
        <taxon>Bacteria</taxon>
        <taxon>Bacillati</taxon>
        <taxon>Bacillota</taxon>
        <taxon>Bacilli</taxon>
        <taxon>Bacillales</taxon>
        <taxon>Paenibacillaceae</taxon>
        <taxon>Paenibacillus</taxon>
    </lineage>
</organism>
<gene>
    <name evidence="5" type="ORF">AWU65_23700</name>
</gene>
<dbReference type="GO" id="GO:0006753">
    <property type="term" value="P:nucleoside phosphate metabolic process"/>
    <property type="evidence" value="ECO:0007669"/>
    <property type="project" value="TreeGrafter"/>
</dbReference>
<dbReference type="OrthoDB" id="369191at2"/>
<dbReference type="PRINTS" id="PR00502">
    <property type="entry name" value="NUDIXFAMILY"/>
</dbReference>
<evidence type="ECO:0000256" key="1">
    <source>
        <dbReference type="ARBA" id="ARBA00001946"/>
    </source>
</evidence>
<dbReference type="GO" id="GO:0016462">
    <property type="term" value="F:pyrophosphatase activity"/>
    <property type="evidence" value="ECO:0007669"/>
    <property type="project" value="UniProtKB-ARBA"/>
</dbReference>
<keyword evidence="6" id="KW-1185">Reference proteome</keyword>
<evidence type="ECO:0000313" key="5">
    <source>
        <dbReference type="EMBL" id="KZS48722.1"/>
    </source>
</evidence>
<comment type="caution">
    <text evidence="5">The sequence shown here is derived from an EMBL/GenBank/DDBJ whole genome shotgun (WGS) entry which is preliminary data.</text>
</comment>
<feature type="domain" description="Nudix hydrolase" evidence="4">
    <location>
        <begin position="28"/>
        <end position="156"/>
    </location>
</feature>